<dbReference type="InterPro" id="IPR019787">
    <property type="entry name" value="Znf_PHD-finger"/>
</dbReference>
<dbReference type="PANTHER" id="PTHR23194">
    <property type="entry name" value="PYGOPUS"/>
    <property type="match status" value="1"/>
</dbReference>
<dbReference type="PROSITE" id="PS01359">
    <property type="entry name" value="ZF_PHD_1"/>
    <property type="match status" value="1"/>
</dbReference>
<evidence type="ECO:0000259" key="10">
    <source>
        <dbReference type="PROSITE" id="PS50016"/>
    </source>
</evidence>
<accession>A0A8C4NBN5</accession>
<dbReference type="Ensembl" id="ENSEBUT00000004977.1">
    <property type="protein sequence ID" value="ENSEBUP00000004539.1"/>
    <property type="gene ID" value="ENSEBUG00000003165.1"/>
</dbReference>
<dbReference type="SUPFAM" id="SSF57903">
    <property type="entry name" value="FYVE/PHD zinc finger"/>
    <property type="match status" value="1"/>
</dbReference>
<keyword evidence="4 8" id="KW-0863">Zinc-finger</keyword>
<feature type="compositionally biased region" description="Low complexity" evidence="9">
    <location>
        <begin position="194"/>
        <end position="206"/>
    </location>
</feature>
<feature type="compositionally biased region" description="Low complexity" evidence="9">
    <location>
        <begin position="159"/>
        <end position="168"/>
    </location>
</feature>
<keyword evidence="3" id="KW-0479">Metal-binding</keyword>
<dbReference type="InterPro" id="IPR011011">
    <property type="entry name" value="Znf_FYVE_PHD"/>
</dbReference>
<dbReference type="PANTHER" id="PTHR23194:SF16">
    <property type="entry name" value="PROTEIN PYGOPUS"/>
    <property type="match status" value="1"/>
</dbReference>
<dbReference type="AlphaFoldDB" id="A0A8C4NBN5"/>
<dbReference type="GO" id="GO:0016055">
    <property type="term" value="P:Wnt signaling pathway"/>
    <property type="evidence" value="ECO:0007669"/>
    <property type="project" value="UniProtKB-KW"/>
</dbReference>
<evidence type="ECO:0000313" key="12">
    <source>
        <dbReference type="Proteomes" id="UP000694388"/>
    </source>
</evidence>
<dbReference type="PROSITE" id="PS50016">
    <property type="entry name" value="ZF_PHD_2"/>
    <property type="match status" value="1"/>
</dbReference>
<evidence type="ECO:0000256" key="1">
    <source>
        <dbReference type="ARBA" id="ARBA00004123"/>
    </source>
</evidence>
<dbReference type="GO" id="GO:0005634">
    <property type="term" value="C:nucleus"/>
    <property type="evidence" value="ECO:0007669"/>
    <property type="project" value="UniProtKB-SubCell"/>
</dbReference>
<protein>
    <recommendedName>
        <fullName evidence="10">PHD-type domain-containing protein</fullName>
    </recommendedName>
</protein>
<feature type="domain" description="PHD-type" evidence="10">
    <location>
        <begin position="273"/>
        <end position="331"/>
    </location>
</feature>
<dbReference type="SMART" id="SM00249">
    <property type="entry name" value="PHD"/>
    <property type="match status" value="1"/>
</dbReference>
<evidence type="ECO:0000256" key="2">
    <source>
        <dbReference type="ARBA" id="ARBA00022687"/>
    </source>
</evidence>
<sequence length="363" mass="36777">ELMNVFNGIHVRRLTWPWKSLDPISVLSFIAPLSEFAPPLTPMVDHLVASNPFDDDFVPTKVCLPGFVAARGALQPPGSYFRMPGGCVPPGSGSGGTPGAPVFVSMPAPGMNFVQGLVPGGHPAMGPGPGGGMPGQGLPQGNGQGLNHMGGQSFGQGLSSVSMSQSPSPTMGQLLGHGMRLNNGLGSSQPMVQSPGPTGTKSGPPGMSLNSQSAQAHNSNQTVNSGQSNNGTHDAGAPAGTGGTGNGSNDGNSGTGGTSGSQGPGQGLSTSGPMSCSLCLQEVVDGQEALPCEAACHRWFHRKCAGLTELAYKLLMGEDSAVWACDACLVGSDFVHVLEMCCVTMACFITLQPGDGNCSLLFQ</sequence>
<reference evidence="11" key="2">
    <citation type="submission" date="2025-09" db="UniProtKB">
        <authorList>
            <consortium name="Ensembl"/>
        </authorList>
    </citation>
    <scope>IDENTIFICATION</scope>
</reference>
<name>A0A8C4NBN5_EPTBU</name>
<feature type="compositionally biased region" description="Gly residues" evidence="9">
    <location>
        <begin position="239"/>
        <end position="266"/>
    </location>
</feature>
<dbReference type="Proteomes" id="UP000694388">
    <property type="component" value="Unplaced"/>
</dbReference>
<evidence type="ECO:0000256" key="8">
    <source>
        <dbReference type="PROSITE-ProRule" id="PRU00146"/>
    </source>
</evidence>
<dbReference type="GeneTree" id="ENSGT00940000168838"/>
<proteinExistence type="predicted"/>
<evidence type="ECO:0000256" key="3">
    <source>
        <dbReference type="ARBA" id="ARBA00022723"/>
    </source>
</evidence>
<dbReference type="FunFam" id="3.30.40.10:FF:000107">
    <property type="entry name" value="pygopus homolog 1"/>
    <property type="match status" value="1"/>
</dbReference>
<dbReference type="InterPro" id="IPR001965">
    <property type="entry name" value="Znf_PHD"/>
</dbReference>
<feature type="compositionally biased region" description="Polar residues" evidence="9">
    <location>
        <begin position="208"/>
        <end position="230"/>
    </location>
</feature>
<keyword evidence="12" id="KW-1185">Reference proteome</keyword>
<organism evidence="11 12">
    <name type="scientific">Eptatretus burgeri</name>
    <name type="common">Inshore hagfish</name>
    <dbReference type="NCBI Taxonomy" id="7764"/>
    <lineage>
        <taxon>Eukaryota</taxon>
        <taxon>Metazoa</taxon>
        <taxon>Chordata</taxon>
        <taxon>Craniata</taxon>
        <taxon>Vertebrata</taxon>
        <taxon>Cyclostomata</taxon>
        <taxon>Myxini</taxon>
        <taxon>Myxiniformes</taxon>
        <taxon>Myxinidae</taxon>
        <taxon>Eptatretinae</taxon>
        <taxon>Eptatretus</taxon>
    </lineage>
</organism>
<keyword evidence="6" id="KW-0539">Nucleus</keyword>
<reference evidence="11" key="1">
    <citation type="submission" date="2025-08" db="UniProtKB">
        <authorList>
            <consortium name="Ensembl"/>
        </authorList>
    </citation>
    <scope>IDENTIFICATION</scope>
</reference>
<evidence type="ECO:0000256" key="4">
    <source>
        <dbReference type="ARBA" id="ARBA00022771"/>
    </source>
</evidence>
<evidence type="ECO:0000256" key="9">
    <source>
        <dbReference type="SAM" id="MobiDB-lite"/>
    </source>
</evidence>
<dbReference type="GO" id="GO:0008270">
    <property type="term" value="F:zinc ion binding"/>
    <property type="evidence" value="ECO:0007669"/>
    <property type="project" value="UniProtKB-KW"/>
</dbReference>
<evidence type="ECO:0000256" key="5">
    <source>
        <dbReference type="ARBA" id="ARBA00022833"/>
    </source>
</evidence>
<comment type="subcellular location">
    <subcellularLocation>
        <location evidence="1">Nucleus</location>
    </subcellularLocation>
</comment>
<keyword evidence="2" id="KW-0879">Wnt signaling pathway</keyword>
<evidence type="ECO:0000313" key="11">
    <source>
        <dbReference type="Ensembl" id="ENSEBUP00000004539.1"/>
    </source>
</evidence>
<dbReference type="InterPro" id="IPR052475">
    <property type="entry name" value="Wnt_Signal_Transd_Protein"/>
</dbReference>
<feature type="compositionally biased region" description="Gly residues" evidence="9">
    <location>
        <begin position="127"/>
        <end position="144"/>
    </location>
</feature>
<dbReference type="InterPro" id="IPR019786">
    <property type="entry name" value="Zinc_finger_PHD-type_CS"/>
</dbReference>
<dbReference type="Gene3D" id="3.30.40.10">
    <property type="entry name" value="Zinc/RING finger domain, C3HC4 (zinc finger)"/>
    <property type="match status" value="1"/>
</dbReference>
<evidence type="ECO:0000256" key="6">
    <source>
        <dbReference type="ARBA" id="ARBA00023242"/>
    </source>
</evidence>
<evidence type="ECO:0000256" key="7">
    <source>
        <dbReference type="ARBA" id="ARBA00037400"/>
    </source>
</evidence>
<dbReference type="InterPro" id="IPR013083">
    <property type="entry name" value="Znf_RING/FYVE/PHD"/>
</dbReference>
<feature type="region of interest" description="Disordered" evidence="9">
    <location>
        <begin position="125"/>
        <end position="269"/>
    </location>
</feature>
<comment type="function">
    <text evidence="7">Involved in signal transduction through the Wnt pathway.</text>
</comment>
<keyword evidence="5" id="KW-0862">Zinc</keyword>